<accession>A0A1B6MDA4</accession>
<gene>
    <name evidence="7" type="ORF">g.5714</name>
</gene>
<evidence type="ECO:0000256" key="1">
    <source>
        <dbReference type="ARBA" id="ARBA00005964"/>
    </source>
</evidence>
<protein>
    <recommendedName>
        <fullName evidence="6">Carboxylesterase type B domain-containing protein</fullName>
    </recommendedName>
</protein>
<dbReference type="AlphaFoldDB" id="A0A1B6MDA4"/>
<dbReference type="InterPro" id="IPR002018">
    <property type="entry name" value="CarbesteraseB"/>
</dbReference>
<keyword evidence="5" id="KW-0812">Transmembrane</keyword>
<dbReference type="InterPro" id="IPR019819">
    <property type="entry name" value="Carboxylesterase_B_CS"/>
</dbReference>
<sequence>MGRRCHQSYWSVRKLCHIFYNNTLLLLYFLSLSHLSGGKTLTRIVHTKYGRLQGFLRPLPAPLRPLEVFLGVPYATPPVGINRFSPTRTPSPWAGVRLADNFSPVCPQHLPRLDNDTLENMPRQRLEMIRRLFPLLKNYSEDCLYLNIYSPLQEGDVQAKFPVLVFIHGGSFLWNSGNIYDAGVLASYSQLVVVTLNYRLGVLGFLNANIAPYSSARVANYGLMDQVAALHWIQQNIALFGGDPDNVTLLGHGTGAACIQFLIMSPTVMPGLFHRAILLSGSALSSWSLVEDPVYWAVRLARQFGCPVPEDLLSHHENIVDCLREVPLATLMRADIQPPAHLSSFGPSVDGVVIKHNFRKDILTHGDLANDRRSSDSPFNSYDLLFGLVSNEVLSRFSLRDLQSGFDTQRRDKILRTFIRNAYNYHLSEIFYAVVNEYTDWDRSVNPLAVLESTVAALSDALYNAPLVQTGDMLSTPPLPSGLLSPSRARTYFFVFDYQGKSDEFPQIGGVMHGEELPYIFGAPLVTTVRPFRSNYTSYQVALSESLMLFFGNFVRAGDPNEYESENQFLAVTKERNRYRALTWEEYDTSHQRYLEIGVRPRVKNHYRAHQLSLWLRLIPELHRAGATSATSRHNQFPQHDSPELYEGAVRPDPLRPPDSHPPGTTVALEPPTTPDTPTTTCVSADPLQTLSHNGSEPIANYEIVGYGAYSTALTVTIAIGCSLLVLNVLIFAKVYHKKDRSKVEKKAPFEENKLLPSASVIVDMERESMLLSGSTLHKTPSQHSMCHHLTNSIHKSAENPPNGSVHQYMALTRAPVDTPLPLTLPLPSTGSFKVPSAAINEMRV</sequence>
<keyword evidence="5" id="KW-0472">Membrane</keyword>
<organism evidence="7">
    <name type="scientific">Graphocephala atropunctata</name>
    <dbReference type="NCBI Taxonomy" id="36148"/>
    <lineage>
        <taxon>Eukaryota</taxon>
        <taxon>Metazoa</taxon>
        <taxon>Ecdysozoa</taxon>
        <taxon>Arthropoda</taxon>
        <taxon>Hexapoda</taxon>
        <taxon>Insecta</taxon>
        <taxon>Pterygota</taxon>
        <taxon>Neoptera</taxon>
        <taxon>Paraneoptera</taxon>
        <taxon>Hemiptera</taxon>
        <taxon>Auchenorrhyncha</taxon>
        <taxon>Membracoidea</taxon>
        <taxon>Cicadellidae</taxon>
        <taxon>Cicadellinae</taxon>
        <taxon>Cicadellini</taxon>
        <taxon>Graphocephala</taxon>
    </lineage>
</organism>
<evidence type="ECO:0000259" key="6">
    <source>
        <dbReference type="Pfam" id="PF00135"/>
    </source>
</evidence>
<keyword evidence="5" id="KW-1133">Transmembrane helix</keyword>
<feature type="domain" description="Carboxylesterase type B" evidence="6">
    <location>
        <begin position="43"/>
        <end position="615"/>
    </location>
</feature>
<dbReference type="SUPFAM" id="SSF53474">
    <property type="entry name" value="alpha/beta-Hydrolases"/>
    <property type="match status" value="1"/>
</dbReference>
<evidence type="ECO:0000313" key="7">
    <source>
        <dbReference type="EMBL" id="JAT33859.1"/>
    </source>
</evidence>
<name>A0A1B6MDA4_9HEMI</name>
<dbReference type="Gene3D" id="3.40.50.1820">
    <property type="entry name" value="alpha/beta hydrolase"/>
    <property type="match status" value="1"/>
</dbReference>
<feature type="transmembrane region" description="Helical" evidence="5">
    <location>
        <begin position="707"/>
        <end position="733"/>
    </location>
</feature>
<dbReference type="EMBL" id="GEBQ01006118">
    <property type="protein sequence ID" value="JAT33859.1"/>
    <property type="molecule type" value="Transcribed_RNA"/>
</dbReference>
<keyword evidence="2" id="KW-0732">Signal</keyword>
<keyword evidence="3" id="KW-0325">Glycoprotein</keyword>
<dbReference type="InterPro" id="IPR029058">
    <property type="entry name" value="AB_hydrolase_fold"/>
</dbReference>
<dbReference type="PROSITE" id="PS00941">
    <property type="entry name" value="CARBOXYLESTERASE_B_2"/>
    <property type="match status" value="1"/>
</dbReference>
<reference evidence="7" key="1">
    <citation type="submission" date="2015-11" db="EMBL/GenBank/DDBJ databases">
        <title>De novo transcriptome assembly of four potential Pierce s Disease insect vectors from Arizona vineyards.</title>
        <authorList>
            <person name="Tassone E.E."/>
        </authorList>
    </citation>
    <scope>NUCLEOTIDE SEQUENCE</scope>
</reference>
<proteinExistence type="inferred from homology"/>
<feature type="compositionally biased region" description="Polar residues" evidence="4">
    <location>
        <begin position="628"/>
        <end position="639"/>
    </location>
</feature>
<comment type="similarity">
    <text evidence="1">Belongs to the type-B carboxylesterase/lipase family.</text>
</comment>
<feature type="region of interest" description="Disordered" evidence="4">
    <location>
        <begin position="627"/>
        <end position="689"/>
    </location>
</feature>
<dbReference type="PANTHER" id="PTHR43903">
    <property type="entry name" value="NEUROLIGIN"/>
    <property type="match status" value="1"/>
</dbReference>
<evidence type="ECO:0000256" key="3">
    <source>
        <dbReference type="ARBA" id="ARBA00023180"/>
    </source>
</evidence>
<evidence type="ECO:0000256" key="5">
    <source>
        <dbReference type="SAM" id="Phobius"/>
    </source>
</evidence>
<dbReference type="Pfam" id="PF00135">
    <property type="entry name" value="COesterase"/>
    <property type="match status" value="1"/>
</dbReference>
<evidence type="ECO:0000256" key="2">
    <source>
        <dbReference type="ARBA" id="ARBA00022729"/>
    </source>
</evidence>
<evidence type="ECO:0000256" key="4">
    <source>
        <dbReference type="SAM" id="MobiDB-lite"/>
    </source>
</evidence>
<dbReference type="InterPro" id="IPR051093">
    <property type="entry name" value="Neuroligin/BSAL"/>
</dbReference>